<organism evidence="13 14">
    <name type="scientific">Cellvibrio japonicus (strain Ueda107)</name>
    <name type="common">Pseudomonas fluorescens subsp. cellulosa</name>
    <dbReference type="NCBI Taxonomy" id="498211"/>
    <lineage>
        <taxon>Bacteria</taxon>
        <taxon>Pseudomonadati</taxon>
        <taxon>Pseudomonadota</taxon>
        <taxon>Gammaproteobacteria</taxon>
        <taxon>Cellvibrionales</taxon>
        <taxon>Cellvibrionaceae</taxon>
        <taxon>Cellvibrio</taxon>
    </lineage>
</organism>
<dbReference type="Proteomes" id="UP000001036">
    <property type="component" value="Chromosome"/>
</dbReference>
<evidence type="ECO:0000256" key="11">
    <source>
        <dbReference type="ARBA" id="ARBA00030835"/>
    </source>
</evidence>
<accession>B3PGS0</accession>
<dbReference type="eggNOG" id="COG1705">
    <property type="taxonomic scope" value="Bacteria"/>
</dbReference>
<evidence type="ECO:0000313" key="14">
    <source>
        <dbReference type="Proteomes" id="UP000001036"/>
    </source>
</evidence>
<keyword evidence="9 13" id="KW-0326">Glycosidase</keyword>
<dbReference type="eggNOG" id="COG3951">
    <property type="taxonomic scope" value="Bacteria"/>
</dbReference>
<dbReference type="InterPro" id="IPR013377">
    <property type="entry name" value="FlgJ"/>
</dbReference>
<evidence type="ECO:0000256" key="5">
    <source>
        <dbReference type="ARBA" id="ARBA00013433"/>
    </source>
</evidence>
<dbReference type="KEGG" id="cja:CJA_1923"/>
<dbReference type="Gene3D" id="2.10.70.40">
    <property type="entry name" value="peptidoglycan hydrolase"/>
    <property type="match status" value="1"/>
</dbReference>
<evidence type="ECO:0000256" key="6">
    <source>
        <dbReference type="ARBA" id="ARBA00022764"/>
    </source>
</evidence>
<reference evidence="13 14" key="1">
    <citation type="journal article" date="2008" name="J. Bacteriol.">
        <title>Insights into plant cell wall degradation from the genome sequence of the soil bacterium Cellvibrio japonicus.</title>
        <authorList>
            <person name="Deboy R.T."/>
            <person name="Mongodin E.F."/>
            <person name="Fouts D.E."/>
            <person name="Tailford L.E."/>
            <person name="Khouri H."/>
            <person name="Emerson J.B."/>
            <person name="Mohamoud Y."/>
            <person name="Watkins K."/>
            <person name="Henrissat B."/>
            <person name="Gilbert H.J."/>
            <person name="Nelson K.E."/>
        </authorList>
    </citation>
    <scope>NUCLEOTIDE SEQUENCE [LARGE SCALE GENOMIC DNA]</scope>
    <source>
        <strain evidence="13 14">Ueda107</strain>
    </source>
</reference>
<gene>
    <name evidence="13" type="primary">acm73B</name>
    <name evidence="13" type="ordered locus">CJA_1923</name>
</gene>
<evidence type="ECO:0000256" key="1">
    <source>
        <dbReference type="ARBA" id="ARBA00002954"/>
    </source>
</evidence>
<evidence type="ECO:0000256" key="9">
    <source>
        <dbReference type="ARBA" id="ARBA00023295"/>
    </source>
</evidence>
<keyword evidence="7" id="KW-1005">Bacterial flagellum biogenesis</keyword>
<proteinExistence type="inferred from homology"/>
<evidence type="ECO:0000256" key="2">
    <source>
        <dbReference type="ARBA" id="ARBA00004418"/>
    </source>
</evidence>
<dbReference type="NCBIfam" id="TIGR02541">
    <property type="entry name" value="flagell_FlgJ"/>
    <property type="match status" value="1"/>
</dbReference>
<dbReference type="STRING" id="498211.CJA_1923"/>
<dbReference type="GO" id="GO:0044780">
    <property type="term" value="P:bacterial-type flagellum assembly"/>
    <property type="evidence" value="ECO:0007669"/>
    <property type="project" value="InterPro"/>
</dbReference>
<evidence type="ECO:0000256" key="7">
    <source>
        <dbReference type="ARBA" id="ARBA00022795"/>
    </source>
</evidence>
<evidence type="ECO:0000259" key="12">
    <source>
        <dbReference type="SMART" id="SM00047"/>
    </source>
</evidence>
<dbReference type="GO" id="GO:0016798">
    <property type="term" value="F:hydrolase activity, acting on glycosyl bonds"/>
    <property type="evidence" value="ECO:0007669"/>
    <property type="project" value="UniProtKB-KW"/>
</dbReference>
<evidence type="ECO:0000256" key="4">
    <source>
        <dbReference type="ARBA" id="ARBA00007974"/>
    </source>
</evidence>
<keyword evidence="10" id="KW-0961">Cell wall biogenesis/degradation</keyword>
<dbReference type="AlphaFoldDB" id="B3PGS0"/>
<dbReference type="RefSeq" id="WP_012487538.1">
    <property type="nucleotide sequence ID" value="NC_010995.1"/>
</dbReference>
<dbReference type="GO" id="GO:0042597">
    <property type="term" value="C:periplasmic space"/>
    <property type="evidence" value="ECO:0007669"/>
    <property type="project" value="UniProtKB-SubCell"/>
</dbReference>
<dbReference type="EMBL" id="CP000934">
    <property type="protein sequence ID" value="ACE85754.1"/>
    <property type="molecule type" value="Genomic_DNA"/>
</dbReference>
<comment type="function">
    <text evidence="1">Flagellum-specific muramidase which hydrolyzes the peptidoglycan layer to assemble the rod structure in the periplasmic space.</text>
</comment>
<evidence type="ECO:0000256" key="8">
    <source>
        <dbReference type="ARBA" id="ARBA00022801"/>
    </source>
</evidence>
<sequence length="378" mass="41820">MLPVDINGAMTKAQDTVFDQRGMNAIRALGREQSPEALREVAKKFEAMFVQEMLKSMRATNEVFAEGSLFSSEQEKFHRDMLDQQMSIELTNGRGLGLADYFYQNMLLNYGKHLGQETENRVTAALPLASSPITDGKLADVVKYQQWGEALRTLAPVVEEDEAADSENRLLNAYHTGVDRSNLGPVYANRIHPAGGKLAVSPSQESFVAMLKPHAEQAAKALDINPDVLVAQVALETGWGKHVIHTRQGENSFNLFNIKASSRWQGDSVNVATLEYKQGMPQYERANFKKYSSYAESFADYVALMKNNARYQPALAVGKNSPAYAEALQEAGYATDPQYANKIKRLLKNEAISTLSGLAQSAQSLLSLASQARERLME</sequence>
<dbReference type="CAZy" id="GH73">
    <property type="family name" value="Glycoside Hydrolase Family 73"/>
</dbReference>
<dbReference type="GO" id="GO:0071973">
    <property type="term" value="P:bacterial-type flagellum-dependent cell motility"/>
    <property type="evidence" value="ECO:0007669"/>
    <property type="project" value="TreeGrafter"/>
</dbReference>
<dbReference type="Gene3D" id="1.10.530.10">
    <property type="match status" value="1"/>
</dbReference>
<dbReference type="OrthoDB" id="289937at2"/>
<evidence type="ECO:0000256" key="3">
    <source>
        <dbReference type="ARBA" id="ARBA00006880"/>
    </source>
</evidence>
<name>B3PGS0_CELJU</name>
<dbReference type="GO" id="GO:0071555">
    <property type="term" value="P:cell wall organization"/>
    <property type="evidence" value="ECO:0007669"/>
    <property type="project" value="UniProtKB-KW"/>
</dbReference>
<comment type="subcellular location">
    <subcellularLocation>
        <location evidence="2">Periplasm</location>
    </subcellularLocation>
</comment>
<dbReference type="Pfam" id="PF10135">
    <property type="entry name" value="Rod-binding"/>
    <property type="match status" value="1"/>
</dbReference>
<evidence type="ECO:0000256" key="10">
    <source>
        <dbReference type="ARBA" id="ARBA00023316"/>
    </source>
</evidence>
<evidence type="ECO:0000313" key="13">
    <source>
        <dbReference type="EMBL" id="ACE85754.1"/>
    </source>
</evidence>
<dbReference type="Pfam" id="PF01832">
    <property type="entry name" value="Glucosaminidase"/>
    <property type="match status" value="1"/>
</dbReference>
<dbReference type="PANTHER" id="PTHR33308:SF9">
    <property type="entry name" value="PEPTIDOGLYCAN HYDROLASE FLGJ"/>
    <property type="match status" value="1"/>
</dbReference>
<dbReference type="InterPro" id="IPR019301">
    <property type="entry name" value="Flagellar_prot_FlgJ_N"/>
</dbReference>
<dbReference type="PANTHER" id="PTHR33308">
    <property type="entry name" value="PEPTIDOGLYCAN HYDROLASE FLGJ"/>
    <property type="match status" value="1"/>
</dbReference>
<keyword evidence="8 13" id="KW-0378">Hydrolase</keyword>
<dbReference type="SMART" id="SM00047">
    <property type="entry name" value="LYZ2"/>
    <property type="match status" value="1"/>
</dbReference>
<keyword evidence="14" id="KW-1185">Reference proteome</keyword>
<dbReference type="GO" id="GO:0004040">
    <property type="term" value="F:amidase activity"/>
    <property type="evidence" value="ECO:0007669"/>
    <property type="project" value="InterPro"/>
</dbReference>
<dbReference type="InterPro" id="IPR051056">
    <property type="entry name" value="Glycosyl_Hydrolase_73"/>
</dbReference>
<protein>
    <recommendedName>
        <fullName evidence="5">Peptidoglycan hydrolase FlgJ</fullName>
    </recommendedName>
    <alternativeName>
        <fullName evidence="11">Muramidase FlgJ</fullName>
    </alternativeName>
</protein>
<dbReference type="HOGENOM" id="CLU_013771_3_0_6"/>
<comment type="similarity">
    <text evidence="3">In the N-terminal section; belongs to the FlgJ family.</text>
</comment>
<comment type="similarity">
    <text evidence="4">In the C-terminal section; belongs to the glycosyl hydrolase 73 family.</text>
</comment>
<feature type="domain" description="Mannosyl-glycoprotein endo-beta-N-acetylglucosamidase-like" evidence="12">
    <location>
        <begin position="197"/>
        <end position="356"/>
    </location>
</feature>
<dbReference type="InterPro" id="IPR002901">
    <property type="entry name" value="MGlyc_endo_b_GlcNAc-like_dom"/>
</dbReference>
<keyword evidence="6" id="KW-0574">Periplasm</keyword>